<proteinExistence type="predicted"/>
<dbReference type="EMBL" id="DF237000">
    <property type="protein sequence ID" value="GAQ80327.1"/>
    <property type="molecule type" value="Genomic_DNA"/>
</dbReference>
<dbReference type="AlphaFoldDB" id="A0A1Y1HUW3"/>
<name>A0A1Y1HUW3_KLENI</name>
<evidence type="ECO:0000313" key="1">
    <source>
        <dbReference type="EMBL" id="GAQ80327.1"/>
    </source>
</evidence>
<organism evidence="1 2">
    <name type="scientific">Klebsormidium nitens</name>
    <name type="common">Green alga</name>
    <name type="synonym">Ulothrix nitens</name>
    <dbReference type="NCBI Taxonomy" id="105231"/>
    <lineage>
        <taxon>Eukaryota</taxon>
        <taxon>Viridiplantae</taxon>
        <taxon>Streptophyta</taxon>
        <taxon>Klebsormidiophyceae</taxon>
        <taxon>Klebsormidiales</taxon>
        <taxon>Klebsormidiaceae</taxon>
        <taxon>Klebsormidium</taxon>
    </lineage>
</organism>
<dbReference type="STRING" id="105231.A0A1Y1HUW3"/>
<accession>A0A1Y1HUW3</accession>
<keyword evidence="2" id="KW-1185">Reference proteome</keyword>
<gene>
    <name evidence="1" type="ORF">KFL_000510280</name>
</gene>
<evidence type="ECO:0000313" key="2">
    <source>
        <dbReference type="Proteomes" id="UP000054558"/>
    </source>
</evidence>
<dbReference type="Proteomes" id="UP000054558">
    <property type="component" value="Unassembled WGS sequence"/>
</dbReference>
<dbReference type="OrthoDB" id="2012063at2759"/>
<dbReference type="PANTHER" id="PTHR31656">
    <property type="entry name" value="ROOT CAP DOMAIN-CONTAINING PROTEIN"/>
    <property type="match status" value="1"/>
</dbReference>
<protein>
    <submittedName>
        <fullName evidence="1">Uncharacterized protein</fullName>
    </submittedName>
</protein>
<reference evidence="1 2" key="1">
    <citation type="journal article" date="2014" name="Nat. Commun.">
        <title>Klebsormidium flaccidum genome reveals primary factors for plant terrestrial adaptation.</title>
        <authorList>
            <person name="Hori K."/>
            <person name="Maruyama F."/>
            <person name="Fujisawa T."/>
            <person name="Togashi T."/>
            <person name="Yamamoto N."/>
            <person name="Seo M."/>
            <person name="Sato S."/>
            <person name="Yamada T."/>
            <person name="Mori H."/>
            <person name="Tajima N."/>
            <person name="Moriyama T."/>
            <person name="Ikeuchi M."/>
            <person name="Watanabe M."/>
            <person name="Wada H."/>
            <person name="Kobayashi K."/>
            <person name="Saito M."/>
            <person name="Masuda T."/>
            <person name="Sasaki-Sekimoto Y."/>
            <person name="Mashiguchi K."/>
            <person name="Awai K."/>
            <person name="Shimojima M."/>
            <person name="Masuda S."/>
            <person name="Iwai M."/>
            <person name="Nobusawa T."/>
            <person name="Narise T."/>
            <person name="Kondo S."/>
            <person name="Saito H."/>
            <person name="Sato R."/>
            <person name="Murakawa M."/>
            <person name="Ihara Y."/>
            <person name="Oshima-Yamada Y."/>
            <person name="Ohtaka K."/>
            <person name="Satoh M."/>
            <person name="Sonobe K."/>
            <person name="Ishii M."/>
            <person name="Ohtani R."/>
            <person name="Kanamori-Sato M."/>
            <person name="Honoki R."/>
            <person name="Miyazaki D."/>
            <person name="Mochizuki H."/>
            <person name="Umetsu J."/>
            <person name="Higashi K."/>
            <person name="Shibata D."/>
            <person name="Kamiya Y."/>
            <person name="Sato N."/>
            <person name="Nakamura Y."/>
            <person name="Tabata S."/>
            <person name="Ida S."/>
            <person name="Kurokawa K."/>
            <person name="Ohta H."/>
        </authorList>
    </citation>
    <scope>NUCLEOTIDE SEQUENCE [LARGE SCALE GENOMIC DNA]</scope>
    <source>
        <strain evidence="1 2">NIES-2285</strain>
    </source>
</reference>
<sequence length="247" mass="27177">MFTDTHLSVNAHMFGLPPDALIVEQRTSEVTPFYEGTWMDGMGFLYRNAEGAVQRLAIWLDRSATAYEKFPFSVYFEGKALGALDAAGWTSTDGIAKVVPSSERDAGLLITLKGLLEVEISRDFEEELFTDPPVQFLNLAIKSFTQGPSVHGFVGQMFREGAVEERLAMGTLEGLLHREYVEGTDDEYEASDLVSADCSFDLFSCQVGKDDESGVGAARKLLTAPPLVRDTLVRCAGPRYGTFSCRM</sequence>